<feature type="region of interest" description="Disordered" evidence="4">
    <location>
        <begin position="68"/>
        <end position="89"/>
    </location>
</feature>
<dbReference type="InterPro" id="IPR027397">
    <property type="entry name" value="Catenin-bd_sf"/>
</dbReference>
<dbReference type="GO" id="GO:0009887">
    <property type="term" value="P:animal organ morphogenesis"/>
    <property type="evidence" value="ECO:0007669"/>
    <property type="project" value="UniProtKB-ARBA"/>
</dbReference>
<evidence type="ECO:0000256" key="3">
    <source>
        <dbReference type="RuleBase" id="RU004357"/>
    </source>
</evidence>
<name>A0A7R9JBW8_TIMCA</name>
<dbReference type="GO" id="GO:0005509">
    <property type="term" value="F:calcium ion binding"/>
    <property type="evidence" value="ECO:0007669"/>
    <property type="project" value="InterPro"/>
</dbReference>
<keyword evidence="2" id="KW-1133">Transmembrane helix</keyword>
<dbReference type="InterPro" id="IPR000233">
    <property type="entry name" value="Cadherin_Y-type_LIR"/>
</dbReference>
<evidence type="ECO:0000313" key="6">
    <source>
        <dbReference type="EMBL" id="CAD7576151.1"/>
    </source>
</evidence>
<dbReference type="AlphaFoldDB" id="A0A7R9JBW8"/>
<proteinExistence type="predicted"/>
<comment type="function">
    <text evidence="3">Cadherins are calcium-dependent cell adhesion proteins.</text>
</comment>
<reference evidence="6" key="1">
    <citation type="submission" date="2020-11" db="EMBL/GenBank/DDBJ databases">
        <authorList>
            <person name="Tran Van P."/>
        </authorList>
    </citation>
    <scope>NUCLEOTIDE SEQUENCE</scope>
</reference>
<feature type="domain" description="Cadherin Y-type LIR-motif" evidence="5">
    <location>
        <begin position="42"/>
        <end position="68"/>
    </location>
</feature>
<evidence type="ECO:0000256" key="4">
    <source>
        <dbReference type="SAM" id="MobiDB-lite"/>
    </source>
</evidence>
<evidence type="ECO:0000259" key="5">
    <source>
        <dbReference type="Pfam" id="PF01049"/>
    </source>
</evidence>
<protein>
    <submittedName>
        <fullName evidence="6">(California timema) hypothetical protein</fullName>
    </submittedName>
</protein>
<dbReference type="Pfam" id="PF01049">
    <property type="entry name" value="CADH_Y-type_LIR"/>
    <property type="match status" value="1"/>
</dbReference>
<dbReference type="Gene3D" id="4.10.900.10">
    <property type="entry name" value="TCF3-CBD (Catenin binding domain)"/>
    <property type="match status" value="1"/>
</dbReference>
<keyword evidence="2" id="KW-0472">Membrane</keyword>
<keyword evidence="1" id="KW-0812">Transmembrane</keyword>
<evidence type="ECO:0000256" key="2">
    <source>
        <dbReference type="ARBA" id="ARBA00022989"/>
    </source>
</evidence>
<accession>A0A7R9JBW8</accession>
<feature type="compositionally biased region" description="Acidic residues" evidence="4">
    <location>
        <begin position="68"/>
        <end position="78"/>
    </location>
</feature>
<dbReference type="GO" id="GO:0007156">
    <property type="term" value="P:homophilic cell adhesion via plasma membrane adhesion molecules"/>
    <property type="evidence" value="ECO:0007669"/>
    <property type="project" value="InterPro"/>
</dbReference>
<gene>
    <name evidence="6" type="ORF">TCMB3V08_LOCUS8727</name>
</gene>
<sequence length="89" mass="10223">MGGSILIRDMLQICLYPPTTGYGREHLDKRHVTELPLPTNLCTDENDLNFDDLSNFGPRFRKLADMYGEDPSDEEEEENFHNAASESWC</sequence>
<evidence type="ECO:0000256" key="1">
    <source>
        <dbReference type="ARBA" id="ARBA00022692"/>
    </source>
</evidence>
<dbReference type="EMBL" id="OE183931">
    <property type="protein sequence ID" value="CAD7576151.1"/>
    <property type="molecule type" value="Genomic_DNA"/>
</dbReference>
<organism evidence="6">
    <name type="scientific">Timema californicum</name>
    <name type="common">California timema</name>
    <name type="synonym">Walking stick</name>
    <dbReference type="NCBI Taxonomy" id="61474"/>
    <lineage>
        <taxon>Eukaryota</taxon>
        <taxon>Metazoa</taxon>
        <taxon>Ecdysozoa</taxon>
        <taxon>Arthropoda</taxon>
        <taxon>Hexapoda</taxon>
        <taxon>Insecta</taxon>
        <taxon>Pterygota</taxon>
        <taxon>Neoptera</taxon>
        <taxon>Polyneoptera</taxon>
        <taxon>Phasmatodea</taxon>
        <taxon>Timematodea</taxon>
        <taxon>Timematoidea</taxon>
        <taxon>Timematidae</taxon>
        <taxon>Timema</taxon>
    </lineage>
</organism>